<feature type="repeat" description="WD" evidence="3">
    <location>
        <begin position="1099"/>
        <end position="1140"/>
    </location>
</feature>
<sequence length="1518" mass="167543">MPFRKKIKDSYKQVKDEFSSFLKVKGGTRPNTPASTAPHSDPPVIYEQANDPDTALPRTSPHDKVAADQSFEPQPKDTSSVDNGFGGSALPMVPDAPSAKWKGLMEFARVLEPVSNLFGPIKETVDLFTECVDKCEMTGVAKIEYEELRVQLEGLFDDLNGYFGKGCSLTMTSSMEALCRSMQTELDYIKKQQDRNIGERYLAAADESDKVLACYRRIEGHLQRLSLNANLSMWRVAQEQAANSQTDRMSSFVDRLPSALSAWYNSAEGIELKRRQCTPGTRVNVLATILDWARTGGGGVYWLNGMAGTGKTTIAYSVCADLDSRRRLGASFFCSRLREECRNVNLIIPSIAYQLARFSRPYQSALSAVLEKDPDVHGRLPHMQFDALITKPMLEVQHTLPEDLIVVIDALDECDQKESTARMLDVLLSKSANLPVKFIVSSRPESQIHDQMASERTRSRLVLHELDKGEVQADIEKYLREGLAQMSPSEAQIAALVERAGILFIYAATAVRYIGYDNFHRNPTARLRAILDRPQGRITTQSTEVDELYTTILEAALGDKGLDEVDQLDMQRVLYTVICAREPLTVGGLSELLQINDTDCVRAALRPLWSVVHVVGGSELVTTLHASFPDFMFDLTRSKAYHCDSEAHHRLLGEHCLERIKRAQPQFNICGLESSYLPDHMVPNIQKRVANAIPSDLLYACRYWADHVETGKSPLTLTAQLQDFLSRRLLLWMEVLNLNKQMRTGVECMKRVVGWCNALVQQLENDEGLMDLANDALRFVDTFAANPVSQSTPHIYVSMLTFWPSPGPIAKHYMQFTHGPVKAEGTALDQRQLAQLATWAFTDAIYPMALSPDGEYLALVIGKDVLVVDSSSGQGVQGPLHGHSTRISTIMFSPDCTRVLASSFDYDSSIAIIIGWDTHTGDIVVGPLPLDESSSPITCLTFWPDCTCIASGFDQQTVRLWDAKTGRMLRSVEADDSVRVIAFSPDGILIAVGFGEGLQVWNNQTSHTTLGPLNTGQVDIITFSPDSSRIIHADRVGNTVNVRDAHNGQLIHKLSVAVGNPFVMDSVGYSPDNRHISWSHGGALNVWNAQNGRMVLGPLEGHTGLIASVVFSPDGSRIISAGTDGLVCTWDARQHNFAPKSISTHTSPILLAKFSPDGQYFVSGSEDGSLRIWDSHTGAMAVGPIKAHTAETIGVDFLNDCVVSGCRTGGDMVVFCDAQSGEVLRSLTIVPGHDVYTFAFSLNGDLIATGSERNSSVEVNLWDAQTSTRLLGPLLDLDNITSIQFSPDGTRIVACSENKYQQIVVWGVADGRNLFGFLNGHTSLVKSVSYSPDGTLIASGSWDFTIIVWDAYTGSLVLGPFVGHSNTVQSVNFSPDSTRLVSGSSDKTIRIWDVRTGEIIFELLHGHEQAITLVAYSPDGTRILSRSDDMAVRIHDARSTKEGALLHSTTEFGDWIMNKDGWLVDDQSRLLVWVPGDLRRALMWPRTQVAVASWGYVRVKFDKARMEESWAQSYRSEC</sequence>
<evidence type="ECO:0000256" key="3">
    <source>
        <dbReference type="PROSITE-ProRule" id="PRU00221"/>
    </source>
</evidence>
<keyword evidence="1 3" id="KW-0853">WD repeat</keyword>
<protein>
    <recommendedName>
        <fullName evidence="5">Nephrocystin 3-like N-terminal domain-containing protein</fullName>
    </recommendedName>
</protein>
<evidence type="ECO:0000259" key="5">
    <source>
        <dbReference type="Pfam" id="PF24883"/>
    </source>
</evidence>
<dbReference type="PROSITE" id="PS50294">
    <property type="entry name" value="WD_REPEATS_REGION"/>
    <property type="match status" value="5"/>
</dbReference>
<dbReference type="Gene3D" id="3.40.50.300">
    <property type="entry name" value="P-loop containing nucleotide triphosphate hydrolases"/>
    <property type="match status" value="1"/>
</dbReference>
<accession>A0A8H3CAQ6</accession>
<organism evidence="6 7">
    <name type="scientific">Rhizoctonia solani</name>
    <dbReference type="NCBI Taxonomy" id="456999"/>
    <lineage>
        <taxon>Eukaryota</taxon>
        <taxon>Fungi</taxon>
        <taxon>Dikarya</taxon>
        <taxon>Basidiomycota</taxon>
        <taxon>Agaricomycotina</taxon>
        <taxon>Agaricomycetes</taxon>
        <taxon>Cantharellales</taxon>
        <taxon>Ceratobasidiaceae</taxon>
        <taxon>Rhizoctonia</taxon>
    </lineage>
</organism>
<dbReference type="InterPro" id="IPR056884">
    <property type="entry name" value="NPHP3-like_N"/>
</dbReference>
<comment type="caution">
    <text evidence="6">The sequence shown here is derived from an EMBL/GenBank/DDBJ whole genome shotgun (WGS) entry which is preliminary data.</text>
</comment>
<evidence type="ECO:0000256" key="2">
    <source>
        <dbReference type="ARBA" id="ARBA00022737"/>
    </source>
</evidence>
<dbReference type="SUPFAM" id="SSF52540">
    <property type="entry name" value="P-loop containing nucleoside triphosphate hydrolases"/>
    <property type="match status" value="1"/>
</dbReference>
<feature type="repeat" description="WD" evidence="3">
    <location>
        <begin position="1318"/>
        <end position="1359"/>
    </location>
</feature>
<dbReference type="GO" id="GO:1990234">
    <property type="term" value="C:transferase complex"/>
    <property type="evidence" value="ECO:0007669"/>
    <property type="project" value="UniProtKB-ARBA"/>
</dbReference>
<evidence type="ECO:0000256" key="4">
    <source>
        <dbReference type="SAM" id="MobiDB-lite"/>
    </source>
</evidence>
<dbReference type="SMART" id="SM00320">
    <property type="entry name" value="WD40"/>
    <property type="match status" value="12"/>
</dbReference>
<dbReference type="Gene3D" id="2.130.10.10">
    <property type="entry name" value="YVTN repeat-like/Quinoprotein amine dehydrogenase"/>
    <property type="match status" value="4"/>
</dbReference>
<reference evidence="6" key="1">
    <citation type="submission" date="2021-01" db="EMBL/GenBank/DDBJ databases">
        <authorList>
            <person name="Kaushik A."/>
        </authorList>
    </citation>
    <scope>NUCLEOTIDE SEQUENCE</scope>
    <source>
        <strain evidence="6">AG3-T5</strain>
    </source>
</reference>
<dbReference type="Pfam" id="PF24883">
    <property type="entry name" value="NPHP3_N"/>
    <property type="match status" value="1"/>
</dbReference>
<dbReference type="EMBL" id="CAJMWW010000642">
    <property type="protein sequence ID" value="CAE6478172.1"/>
    <property type="molecule type" value="Genomic_DNA"/>
</dbReference>
<feature type="repeat" description="WD" evidence="3">
    <location>
        <begin position="1404"/>
        <end position="1445"/>
    </location>
</feature>
<proteinExistence type="predicted"/>
<gene>
    <name evidence="6" type="ORF">RDB_LOCUS197375</name>
</gene>
<feature type="compositionally biased region" description="Polar residues" evidence="4">
    <location>
        <begin position="29"/>
        <end position="38"/>
    </location>
</feature>
<dbReference type="Proteomes" id="UP000663841">
    <property type="component" value="Unassembled WGS sequence"/>
</dbReference>
<dbReference type="InterPro" id="IPR027417">
    <property type="entry name" value="P-loop_NTPase"/>
</dbReference>
<dbReference type="InterPro" id="IPR020472">
    <property type="entry name" value="WD40_PAC1"/>
</dbReference>
<dbReference type="InterPro" id="IPR019775">
    <property type="entry name" value="WD40_repeat_CS"/>
</dbReference>
<dbReference type="InterPro" id="IPR011047">
    <property type="entry name" value="Quinoprotein_ADH-like_sf"/>
</dbReference>
<dbReference type="PANTHER" id="PTHR22847:SF637">
    <property type="entry name" value="WD REPEAT DOMAIN 5B"/>
    <property type="match status" value="1"/>
</dbReference>
<dbReference type="PANTHER" id="PTHR22847">
    <property type="entry name" value="WD40 REPEAT PROTEIN"/>
    <property type="match status" value="1"/>
</dbReference>
<feature type="repeat" description="WD" evidence="3">
    <location>
        <begin position="1142"/>
        <end position="1183"/>
    </location>
</feature>
<dbReference type="PROSITE" id="PS50082">
    <property type="entry name" value="WD_REPEATS_2"/>
    <property type="match status" value="6"/>
</dbReference>
<dbReference type="InterPro" id="IPR036322">
    <property type="entry name" value="WD40_repeat_dom_sf"/>
</dbReference>
<evidence type="ECO:0000256" key="1">
    <source>
        <dbReference type="ARBA" id="ARBA00022574"/>
    </source>
</evidence>
<name>A0A8H3CAQ6_9AGAM</name>
<feature type="domain" description="Nephrocystin 3-like N-terminal" evidence="5">
    <location>
        <begin position="289"/>
        <end position="443"/>
    </location>
</feature>
<dbReference type="SUPFAM" id="SSF50978">
    <property type="entry name" value="WD40 repeat-like"/>
    <property type="match status" value="1"/>
</dbReference>
<dbReference type="PROSITE" id="PS00678">
    <property type="entry name" value="WD_REPEATS_1"/>
    <property type="match status" value="1"/>
</dbReference>
<feature type="repeat" description="WD" evidence="3">
    <location>
        <begin position="930"/>
        <end position="971"/>
    </location>
</feature>
<feature type="region of interest" description="Disordered" evidence="4">
    <location>
        <begin position="22"/>
        <end position="86"/>
    </location>
</feature>
<dbReference type="InterPro" id="IPR015943">
    <property type="entry name" value="WD40/YVTN_repeat-like_dom_sf"/>
</dbReference>
<evidence type="ECO:0000313" key="7">
    <source>
        <dbReference type="Proteomes" id="UP000663841"/>
    </source>
</evidence>
<dbReference type="InterPro" id="IPR001680">
    <property type="entry name" value="WD40_rpt"/>
</dbReference>
<dbReference type="SUPFAM" id="SSF50998">
    <property type="entry name" value="Quinoprotein alcohol dehydrogenase-like"/>
    <property type="match status" value="2"/>
</dbReference>
<dbReference type="Pfam" id="PF00400">
    <property type="entry name" value="WD40"/>
    <property type="match status" value="9"/>
</dbReference>
<evidence type="ECO:0000313" key="6">
    <source>
        <dbReference type="EMBL" id="CAE6478172.1"/>
    </source>
</evidence>
<feature type="repeat" description="WD" evidence="3">
    <location>
        <begin position="1361"/>
        <end position="1402"/>
    </location>
</feature>
<keyword evidence="2" id="KW-0677">Repeat</keyword>
<dbReference type="PRINTS" id="PR00320">
    <property type="entry name" value="GPROTEINBRPT"/>
</dbReference>
<dbReference type="CDD" id="cd00200">
    <property type="entry name" value="WD40"/>
    <property type="match status" value="2"/>
</dbReference>